<name>A0A1I6S7X9_9RHOB</name>
<dbReference type="Gene3D" id="1.20.1270.180">
    <property type="match status" value="1"/>
</dbReference>
<proteinExistence type="predicted"/>
<dbReference type="OrthoDB" id="7340239at2"/>
<evidence type="ECO:0000259" key="2">
    <source>
        <dbReference type="Pfam" id="PF07007"/>
    </source>
</evidence>
<dbReference type="Pfam" id="PF07007">
    <property type="entry name" value="LprI"/>
    <property type="match status" value="1"/>
</dbReference>
<dbReference type="InterPro" id="IPR009739">
    <property type="entry name" value="LprI-like_N"/>
</dbReference>
<evidence type="ECO:0000313" key="3">
    <source>
        <dbReference type="EMBL" id="SFS72994.1"/>
    </source>
</evidence>
<protein>
    <submittedName>
        <fullName evidence="3">Uncharacterized conserved protein YecT, DUF1311 family</fullName>
    </submittedName>
</protein>
<sequence length="162" mass="17067">MIWLAAVLALVASPVVAQEMQYSDSATQSCLEAAESYGAKIDCAGASAGQCMEDTPGGYSTVGMGGCLDRELAYWDGLLNSHYKAAMTRAKNLDADRPASMKDVPGAAVALRDMQRAWIPFRDKACGYEASLWAGGTGQGPATLGCLLQQTAKQALILEPWG</sequence>
<reference evidence="4" key="1">
    <citation type="submission" date="2016-10" db="EMBL/GenBank/DDBJ databases">
        <authorList>
            <person name="Varghese N."/>
            <person name="Submissions S."/>
        </authorList>
    </citation>
    <scope>NUCLEOTIDE SEQUENCE [LARGE SCALE GENOMIC DNA]</scope>
    <source>
        <strain evidence="4">DSM 23422</strain>
    </source>
</reference>
<accession>A0A1I6S7X9</accession>
<keyword evidence="4" id="KW-1185">Reference proteome</keyword>
<dbReference type="STRING" id="394264.SAMN04488040_1778"/>
<feature type="domain" description="Lysozyme inhibitor LprI-like N-terminal" evidence="2">
    <location>
        <begin position="51"/>
        <end position="155"/>
    </location>
</feature>
<feature type="signal peptide" evidence="1">
    <location>
        <begin position="1"/>
        <end position="17"/>
    </location>
</feature>
<evidence type="ECO:0000313" key="4">
    <source>
        <dbReference type="Proteomes" id="UP000199239"/>
    </source>
</evidence>
<feature type="chain" id="PRO_5011619319" evidence="1">
    <location>
        <begin position="18"/>
        <end position="162"/>
    </location>
</feature>
<keyword evidence="1" id="KW-0732">Signal</keyword>
<organism evidence="3 4">
    <name type="scientific">Sulfitobacter marinus</name>
    <dbReference type="NCBI Taxonomy" id="394264"/>
    <lineage>
        <taxon>Bacteria</taxon>
        <taxon>Pseudomonadati</taxon>
        <taxon>Pseudomonadota</taxon>
        <taxon>Alphaproteobacteria</taxon>
        <taxon>Rhodobacterales</taxon>
        <taxon>Roseobacteraceae</taxon>
        <taxon>Sulfitobacter</taxon>
    </lineage>
</organism>
<gene>
    <name evidence="3" type="ORF">SAMN04488040_1778</name>
</gene>
<dbReference type="AlphaFoldDB" id="A0A1I6S7X9"/>
<evidence type="ECO:0000256" key="1">
    <source>
        <dbReference type="SAM" id="SignalP"/>
    </source>
</evidence>
<dbReference type="RefSeq" id="WP_093915947.1">
    <property type="nucleotide sequence ID" value="NZ_FPAJ01000002.1"/>
</dbReference>
<dbReference type="EMBL" id="FPAJ01000002">
    <property type="protein sequence ID" value="SFS72994.1"/>
    <property type="molecule type" value="Genomic_DNA"/>
</dbReference>
<dbReference type="Proteomes" id="UP000199239">
    <property type="component" value="Unassembled WGS sequence"/>
</dbReference>